<dbReference type="EMBL" id="UINC01132592">
    <property type="protein sequence ID" value="SVD15006.1"/>
    <property type="molecule type" value="Genomic_DNA"/>
</dbReference>
<reference evidence="2" key="1">
    <citation type="submission" date="2018-05" db="EMBL/GenBank/DDBJ databases">
        <authorList>
            <person name="Lanie J.A."/>
            <person name="Ng W.-L."/>
            <person name="Kazmierczak K.M."/>
            <person name="Andrzejewski T.M."/>
            <person name="Davidsen T.M."/>
            <person name="Wayne K.J."/>
            <person name="Tettelin H."/>
            <person name="Glass J.I."/>
            <person name="Rusch D."/>
            <person name="Podicherti R."/>
            <person name="Tsui H.-C.T."/>
            <person name="Winkler M.E."/>
        </authorList>
    </citation>
    <scope>NUCLEOTIDE SEQUENCE</scope>
</reference>
<sequence>VGASFDTVEDQKAFAEEESFSFTLLSDPDRVMGEAYEVVRPPEDPIPAGFPLRITYLISPEGTIAAAWDLNASSSLDEHADEVLAEIAARGGG</sequence>
<dbReference type="GO" id="GO:0016491">
    <property type="term" value="F:oxidoreductase activity"/>
    <property type="evidence" value="ECO:0007669"/>
    <property type="project" value="InterPro"/>
</dbReference>
<dbReference type="InterPro" id="IPR000866">
    <property type="entry name" value="AhpC/TSA"/>
</dbReference>
<dbReference type="InterPro" id="IPR036249">
    <property type="entry name" value="Thioredoxin-like_sf"/>
</dbReference>
<feature type="domain" description="Alkyl hydroperoxide reductase subunit C/ Thiol specific antioxidant" evidence="1">
    <location>
        <begin position="1"/>
        <end position="66"/>
    </location>
</feature>
<dbReference type="Pfam" id="PF00578">
    <property type="entry name" value="AhpC-TSA"/>
    <property type="match status" value="1"/>
</dbReference>
<evidence type="ECO:0000259" key="1">
    <source>
        <dbReference type="Pfam" id="PF00578"/>
    </source>
</evidence>
<dbReference type="SUPFAM" id="SSF52833">
    <property type="entry name" value="Thioredoxin-like"/>
    <property type="match status" value="1"/>
</dbReference>
<name>A0A382SYP4_9ZZZZ</name>
<dbReference type="AlphaFoldDB" id="A0A382SYP4"/>
<gene>
    <name evidence="2" type="ORF">METZ01_LOCUS367860</name>
</gene>
<organism evidence="2">
    <name type="scientific">marine metagenome</name>
    <dbReference type="NCBI Taxonomy" id="408172"/>
    <lineage>
        <taxon>unclassified sequences</taxon>
        <taxon>metagenomes</taxon>
        <taxon>ecological metagenomes</taxon>
    </lineage>
</organism>
<protein>
    <recommendedName>
        <fullName evidence="1">Alkyl hydroperoxide reductase subunit C/ Thiol specific antioxidant domain-containing protein</fullName>
    </recommendedName>
</protein>
<proteinExistence type="predicted"/>
<evidence type="ECO:0000313" key="2">
    <source>
        <dbReference type="EMBL" id="SVD15006.1"/>
    </source>
</evidence>
<accession>A0A382SYP4</accession>
<dbReference type="Gene3D" id="3.40.30.10">
    <property type="entry name" value="Glutaredoxin"/>
    <property type="match status" value="1"/>
</dbReference>
<feature type="non-terminal residue" evidence="2">
    <location>
        <position position="1"/>
    </location>
</feature>
<dbReference type="GO" id="GO:0016209">
    <property type="term" value="F:antioxidant activity"/>
    <property type="evidence" value="ECO:0007669"/>
    <property type="project" value="InterPro"/>
</dbReference>